<accession>A0AA97P9B2</accession>
<dbReference type="Gene3D" id="1.25.10.10">
    <property type="entry name" value="Leucine-rich Repeat Variant"/>
    <property type="match status" value="1"/>
</dbReference>
<evidence type="ECO:0000256" key="2">
    <source>
        <dbReference type="ARBA" id="ARBA00009466"/>
    </source>
</evidence>
<dbReference type="GO" id="GO:0008033">
    <property type="term" value="P:tRNA processing"/>
    <property type="evidence" value="ECO:0007669"/>
    <property type="project" value="UniProtKB-KW"/>
</dbReference>
<dbReference type="GO" id="GO:0031267">
    <property type="term" value="F:small GTPase binding"/>
    <property type="evidence" value="ECO:0007669"/>
    <property type="project" value="InterPro"/>
</dbReference>
<keyword evidence="5 11" id="KW-0963">Cytoplasm</keyword>
<dbReference type="FunFam" id="1.25.10.10:FF:000355">
    <property type="entry name" value="Exportin-T"/>
    <property type="match status" value="1"/>
</dbReference>
<dbReference type="InterPro" id="IPR016024">
    <property type="entry name" value="ARM-type_fold"/>
</dbReference>
<evidence type="ECO:0000256" key="7">
    <source>
        <dbReference type="ARBA" id="ARBA00022694"/>
    </source>
</evidence>
<keyword evidence="7" id="KW-0819">tRNA processing</keyword>
<comment type="function">
    <text evidence="10">tRNA nucleus export receptor which facilitates tRNA translocation across the nuclear pore complex. Involved in pre-tRNA splicing, probably by affecting the interaction of pre-tRNA with splicing endonuclease.</text>
</comment>
<evidence type="ECO:0000259" key="13">
    <source>
        <dbReference type="Pfam" id="PF08389"/>
    </source>
</evidence>
<dbReference type="SUPFAM" id="SSF48371">
    <property type="entry name" value="ARM repeat"/>
    <property type="match status" value="1"/>
</dbReference>
<dbReference type="InterPro" id="IPR013598">
    <property type="entry name" value="Exportin-1/Importin-b-like"/>
</dbReference>
<feature type="domain" description="Exportin-1/Importin-beta-like" evidence="13">
    <location>
        <begin position="106"/>
        <end position="266"/>
    </location>
</feature>
<keyword evidence="12" id="KW-0175">Coiled coil</keyword>
<evidence type="ECO:0000313" key="15">
    <source>
        <dbReference type="EMBL" id="ELQ44480.1"/>
    </source>
</evidence>
<dbReference type="AlphaFoldDB" id="A0AA97P9B2"/>
<evidence type="ECO:0000256" key="5">
    <source>
        <dbReference type="ARBA" id="ARBA00022490"/>
    </source>
</evidence>
<organism evidence="15">
    <name type="scientific">Pyricularia oryzae (strain Y34)</name>
    <name type="common">Rice blast fungus</name>
    <name type="synonym">Magnaporthe oryzae</name>
    <dbReference type="NCBI Taxonomy" id="1143189"/>
    <lineage>
        <taxon>Eukaryota</taxon>
        <taxon>Fungi</taxon>
        <taxon>Dikarya</taxon>
        <taxon>Ascomycota</taxon>
        <taxon>Pezizomycotina</taxon>
        <taxon>Sordariomycetes</taxon>
        <taxon>Sordariomycetidae</taxon>
        <taxon>Magnaporthales</taxon>
        <taxon>Pyriculariaceae</taxon>
        <taxon>Pyricularia</taxon>
    </lineage>
</organism>
<dbReference type="InterPro" id="IPR045546">
    <property type="entry name" value="Exportin-T_C"/>
</dbReference>
<dbReference type="GO" id="GO:0016363">
    <property type="term" value="C:nuclear matrix"/>
    <property type="evidence" value="ECO:0007669"/>
    <property type="project" value="TreeGrafter"/>
</dbReference>
<gene>
    <name evidence="15" type="ORF">OOU_Y34scaffold00087g59</name>
</gene>
<dbReference type="Proteomes" id="UP000011086">
    <property type="component" value="Unassembled WGS sequence"/>
</dbReference>
<dbReference type="PANTHER" id="PTHR15952">
    <property type="entry name" value="EXPORTIN-T/LOS1"/>
    <property type="match status" value="1"/>
</dbReference>
<reference evidence="15" key="1">
    <citation type="journal article" date="2012" name="PLoS Genet.">
        <title>Comparative analysis of the genomes of two field isolates of the rice blast fungus Magnaporthe oryzae.</title>
        <authorList>
            <person name="Xue M."/>
            <person name="Yang J."/>
            <person name="Li Z."/>
            <person name="Hu S."/>
            <person name="Yao N."/>
            <person name="Dean R.A."/>
            <person name="Zhao W."/>
            <person name="Shen M."/>
            <person name="Zhang H."/>
            <person name="Li C."/>
            <person name="Liu L."/>
            <person name="Cao L."/>
            <person name="Xu X."/>
            <person name="Xing Y."/>
            <person name="Hsiang T."/>
            <person name="Zhang Z."/>
            <person name="Xu J.R."/>
            <person name="Peng Y.L."/>
        </authorList>
    </citation>
    <scope>NUCLEOTIDE SEQUENCE</scope>
    <source>
        <strain evidence="15">Y34</strain>
    </source>
</reference>
<evidence type="ECO:0000256" key="9">
    <source>
        <dbReference type="ARBA" id="ARBA00023242"/>
    </source>
</evidence>
<proteinExistence type="inferred from homology"/>
<evidence type="ECO:0000256" key="1">
    <source>
        <dbReference type="ARBA" id="ARBA00004496"/>
    </source>
</evidence>
<evidence type="ECO:0000259" key="14">
    <source>
        <dbReference type="Pfam" id="PF19282"/>
    </source>
</evidence>
<dbReference type="GO" id="GO:0071528">
    <property type="term" value="P:tRNA re-export from nucleus"/>
    <property type="evidence" value="ECO:0007669"/>
    <property type="project" value="UniProtKB-UniRule"/>
</dbReference>
<evidence type="ECO:0000256" key="3">
    <source>
        <dbReference type="ARBA" id="ARBA00018928"/>
    </source>
</evidence>
<keyword evidence="4 11" id="KW-0813">Transport</keyword>
<name>A0AA97P9B2_PYRO3</name>
<dbReference type="GO" id="GO:0005643">
    <property type="term" value="C:nuclear pore"/>
    <property type="evidence" value="ECO:0007669"/>
    <property type="project" value="TreeGrafter"/>
</dbReference>
<comment type="similarity">
    <text evidence="2 11">Belongs to the exportin family.</text>
</comment>
<dbReference type="EMBL" id="JH793710">
    <property type="protein sequence ID" value="ELQ44480.1"/>
    <property type="molecule type" value="Genomic_DNA"/>
</dbReference>
<evidence type="ECO:0000256" key="10">
    <source>
        <dbReference type="ARBA" id="ARBA00025147"/>
    </source>
</evidence>
<comment type="subcellular location">
    <subcellularLocation>
        <location evidence="1 11">Cytoplasm</location>
    </subcellularLocation>
    <subcellularLocation>
        <location evidence="11">Nucleus</location>
    </subcellularLocation>
    <text evidence="11">Shuttles between the nucleus and the cytoplasm.</text>
</comment>
<evidence type="ECO:0000256" key="12">
    <source>
        <dbReference type="SAM" id="Coils"/>
    </source>
</evidence>
<evidence type="ECO:0000256" key="6">
    <source>
        <dbReference type="ARBA" id="ARBA00022555"/>
    </source>
</evidence>
<dbReference type="Pfam" id="PF08389">
    <property type="entry name" value="Xpo1"/>
    <property type="match status" value="1"/>
</dbReference>
<keyword evidence="8 11" id="KW-0694">RNA-binding</keyword>
<evidence type="ECO:0000256" key="11">
    <source>
        <dbReference type="RuleBase" id="RU366037"/>
    </source>
</evidence>
<feature type="coiled-coil region" evidence="12">
    <location>
        <begin position="423"/>
        <end position="450"/>
    </location>
</feature>
<feature type="domain" description="Exportin-T C-terminal" evidence="14">
    <location>
        <begin position="343"/>
        <end position="1025"/>
    </location>
</feature>
<keyword evidence="6 11" id="KW-0820">tRNA-binding</keyword>
<keyword evidence="9 11" id="KW-0539">Nucleus</keyword>
<dbReference type="GO" id="GO:0005737">
    <property type="term" value="C:cytoplasm"/>
    <property type="evidence" value="ECO:0007669"/>
    <property type="project" value="UniProtKB-SubCell"/>
</dbReference>
<evidence type="ECO:0000256" key="8">
    <source>
        <dbReference type="ARBA" id="ARBA00022884"/>
    </source>
</evidence>
<dbReference type="GO" id="GO:0000049">
    <property type="term" value="F:tRNA binding"/>
    <property type="evidence" value="ECO:0007669"/>
    <property type="project" value="UniProtKB-UniRule"/>
</dbReference>
<sequence>MDAQIENAIQIAWDPQSDPSLKSQAFEFLQQLRADPSAWHICSTLFTKSPRSADVVRLVSLEIVNLAVQVQQLDAASLAFLKDSLLDYVRRTYGPGAQDEPDVPSLQNKLTQTLTYLFARLYKSGWETFLSDFLALTASSEGNPRQRDNVRGVTLYLRILGSVHDEIADNMLARQGNEGKRNAELKDAIRERDMRMVVESWQDLLSQYTGRDDAILEHTLKVMAKWVSWIDISLVITQDMLNLLFPLIGCVNPQGGADMVRDAAIEAFTEIAGKKMKPVDKTELISFLNLRQIISELVASPPLSQFRGTHRYDSDLAESVAKLVNVVVTDVVKVLEDGSVGEESRAKAGQHLQDFLPLLLRLFSDEYDEVCSTVIPSLTDILTFLRKVPELPDSYREMLRPIMDAIVAKMRFDETSHWFEGEEAEEEADFLELRKRLQNLQKSVAAVDENLFIDVMSNLVATTLQNLDERGAQMDWRDIDLALHELLQFGELALPNQGLAAKSQPSSNAAERLNVIMRKLVESSIADFPHPAVLLQYMEVCVRYCVFFETNHSYIPRVLENFVRLVHYDLTRFRVRSWYLFHRFVKQLRAQVGNVAETIIQSIADLLPIKAEVSAEDGSEDDMSSDQTDNSADAIFNSQLYLFEAIGYISSTSATPVDKQALYARSVMEPLFRDMENHLEKAKSGDAQAILQIHHVIMALGTLAHGFGDHAKPGHQRQAPDKLVSAEFARAAEAILIALGQLNSRMDIRAACRSAFSKLLNVLGSAVLPQLPQWIEGLLSQSSSKDEMAMFLRLLDQVVYGFKTEISDVLNLLLTPLLQRVFGGLAEPINGTDDEIQLGELRREYLTFLQIILDNDLGAVLVSETNQGFFESIISSVVTLAKTGGHVNMVASRLAFCTLYRIVGVWGGPDVANISANPSAPTGTPTPAIPGFDQFMIERFHPVCFEVLQDPQFNPSKDAQSKQVLNEIAALEQAIYVKTGNSFISHLQSSLFPALGIDGTEFLRCMTTSTDKKTFGNYLQNLIKNRRRVQEM</sequence>
<protein>
    <recommendedName>
        <fullName evidence="3 11">Exportin-T</fullName>
    </recommendedName>
    <alternativeName>
        <fullName evidence="11">Exportin(tRNA)</fullName>
    </alternativeName>
    <alternativeName>
        <fullName evidence="11">tRNA exportin</fullName>
    </alternativeName>
</protein>
<dbReference type="InterPro" id="IPR011989">
    <property type="entry name" value="ARM-like"/>
</dbReference>
<dbReference type="InterPro" id="IPR040017">
    <property type="entry name" value="XPOT"/>
</dbReference>
<dbReference type="Pfam" id="PF19282">
    <property type="entry name" value="Exportin-T"/>
    <property type="match status" value="1"/>
</dbReference>
<evidence type="ECO:0000256" key="4">
    <source>
        <dbReference type="ARBA" id="ARBA00022448"/>
    </source>
</evidence>
<dbReference type="PANTHER" id="PTHR15952:SF11">
    <property type="entry name" value="EXPORTIN-T"/>
    <property type="match status" value="1"/>
</dbReference>